<keyword evidence="3" id="KW-1185">Reference proteome</keyword>
<name>A0A840S876_9SPIR</name>
<feature type="transmembrane region" description="Helical" evidence="1">
    <location>
        <begin position="131"/>
        <end position="149"/>
    </location>
</feature>
<feature type="transmembrane region" description="Helical" evidence="1">
    <location>
        <begin position="12"/>
        <end position="36"/>
    </location>
</feature>
<keyword evidence="2" id="KW-0378">Hydrolase</keyword>
<accession>A0A840S876</accession>
<dbReference type="AlphaFoldDB" id="A0A840S876"/>
<evidence type="ECO:0000313" key="2">
    <source>
        <dbReference type="EMBL" id="MBB5218819.1"/>
    </source>
</evidence>
<evidence type="ECO:0000313" key="3">
    <source>
        <dbReference type="Proteomes" id="UP000578697"/>
    </source>
</evidence>
<feature type="transmembrane region" description="Helical" evidence="1">
    <location>
        <begin position="48"/>
        <end position="67"/>
    </location>
</feature>
<proteinExistence type="predicted"/>
<keyword evidence="1" id="KW-0472">Membrane</keyword>
<feature type="transmembrane region" description="Helical" evidence="1">
    <location>
        <begin position="91"/>
        <end position="119"/>
    </location>
</feature>
<reference evidence="2 3" key="1">
    <citation type="submission" date="2020-08" db="EMBL/GenBank/DDBJ databases">
        <title>Genomic Encyclopedia of Type Strains, Phase IV (KMG-IV): sequencing the most valuable type-strain genomes for metagenomic binning, comparative biology and taxonomic classification.</title>
        <authorList>
            <person name="Goeker M."/>
        </authorList>
    </citation>
    <scope>NUCLEOTIDE SEQUENCE [LARGE SCALE GENOMIC DNA]</scope>
    <source>
        <strain evidence="2 3">DSM 103679</strain>
    </source>
</reference>
<gene>
    <name evidence="2" type="ORF">HNP77_001188</name>
</gene>
<evidence type="ECO:0000256" key="1">
    <source>
        <dbReference type="SAM" id="Phobius"/>
    </source>
</evidence>
<sequence>MFNRFAKQKLFSVYGISVIGSAVSAVVQIYCSSLYLGEGTFILLGPMLIFNTVSGIITAFFSTKIFLPEEINLQLDTCIFENDSSKTRLHLFIALLIFFACASVFFINKLFLLTGIFIAALIIQKLCKRRIYLLPHISLWLFIFISTVFVPDGKIIFKIWNVSFTQGALITALQKSLRLSAVSAFSQCAVCLRPPEGTILALTLQYYRKLSDTFRSAQGNIFRRIKITLGQQ</sequence>
<keyword evidence="1" id="KW-1133">Transmembrane helix</keyword>
<dbReference type="GO" id="GO:0016787">
    <property type="term" value="F:hydrolase activity"/>
    <property type="evidence" value="ECO:0007669"/>
    <property type="project" value="UniProtKB-KW"/>
</dbReference>
<dbReference type="Proteomes" id="UP000578697">
    <property type="component" value="Unassembled WGS sequence"/>
</dbReference>
<comment type="caution">
    <text evidence="2">The sequence shown here is derived from an EMBL/GenBank/DDBJ whole genome shotgun (WGS) entry which is preliminary data.</text>
</comment>
<organism evidence="2 3">
    <name type="scientific">Treponema rectale</name>
    <dbReference type="NCBI Taxonomy" id="744512"/>
    <lineage>
        <taxon>Bacteria</taxon>
        <taxon>Pseudomonadati</taxon>
        <taxon>Spirochaetota</taxon>
        <taxon>Spirochaetia</taxon>
        <taxon>Spirochaetales</taxon>
        <taxon>Treponemataceae</taxon>
        <taxon>Treponema</taxon>
    </lineage>
</organism>
<protein>
    <submittedName>
        <fullName evidence="2">Membrane-associated HD superfamily phosphohydrolase</fullName>
    </submittedName>
</protein>
<dbReference type="EMBL" id="JACHFR010000002">
    <property type="protein sequence ID" value="MBB5218819.1"/>
    <property type="molecule type" value="Genomic_DNA"/>
</dbReference>
<keyword evidence="1" id="KW-0812">Transmembrane</keyword>